<keyword evidence="4" id="KW-1185">Reference proteome</keyword>
<dbReference type="InterPro" id="IPR029058">
    <property type="entry name" value="AB_hydrolase_fold"/>
</dbReference>
<dbReference type="Proteomes" id="UP000803884">
    <property type="component" value="Unassembled WGS sequence"/>
</dbReference>
<dbReference type="RefSeq" id="XP_069234037.1">
    <property type="nucleotide sequence ID" value="XM_069369022.1"/>
</dbReference>
<feature type="compositionally biased region" description="Pro residues" evidence="1">
    <location>
        <begin position="472"/>
        <end position="481"/>
    </location>
</feature>
<feature type="compositionally biased region" description="Basic and acidic residues" evidence="1">
    <location>
        <begin position="529"/>
        <end position="607"/>
    </location>
</feature>
<feature type="compositionally biased region" description="Basic and acidic residues" evidence="1">
    <location>
        <begin position="432"/>
        <end position="448"/>
    </location>
</feature>
<gene>
    <name evidence="3" type="ORF">WHR41_00416</name>
</gene>
<evidence type="ECO:0000256" key="1">
    <source>
        <dbReference type="SAM" id="MobiDB-lite"/>
    </source>
</evidence>
<feature type="compositionally biased region" description="Gly residues" evidence="1">
    <location>
        <begin position="228"/>
        <end position="237"/>
    </location>
</feature>
<feature type="region of interest" description="Disordered" evidence="1">
    <location>
        <begin position="529"/>
        <end position="682"/>
    </location>
</feature>
<accession>A0AB34L4N1</accession>
<evidence type="ECO:0000313" key="3">
    <source>
        <dbReference type="EMBL" id="KAL1590932.1"/>
    </source>
</evidence>
<dbReference type="AlphaFoldDB" id="A0AB34L4N1"/>
<feature type="domain" description="AB hydrolase-1" evidence="2">
    <location>
        <begin position="88"/>
        <end position="239"/>
    </location>
</feature>
<feature type="region of interest" description="Disordered" evidence="1">
    <location>
        <begin position="352"/>
        <end position="484"/>
    </location>
</feature>
<feature type="region of interest" description="Disordered" evidence="1">
    <location>
        <begin position="222"/>
        <end position="267"/>
    </location>
</feature>
<dbReference type="SUPFAM" id="SSF53474">
    <property type="entry name" value="alpha/beta-Hydrolases"/>
    <property type="match status" value="1"/>
</dbReference>
<feature type="compositionally biased region" description="Low complexity" evidence="1">
    <location>
        <begin position="389"/>
        <end position="401"/>
    </location>
</feature>
<feature type="region of interest" description="Disordered" evidence="1">
    <location>
        <begin position="1"/>
        <end position="78"/>
    </location>
</feature>
<organism evidence="3 4">
    <name type="scientific">Cladosporium halotolerans</name>
    <dbReference type="NCBI Taxonomy" id="1052096"/>
    <lineage>
        <taxon>Eukaryota</taxon>
        <taxon>Fungi</taxon>
        <taxon>Dikarya</taxon>
        <taxon>Ascomycota</taxon>
        <taxon>Pezizomycotina</taxon>
        <taxon>Dothideomycetes</taxon>
        <taxon>Dothideomycetidae</taxon>
        <taxon>Cladosporiales</taxon>
        <taxon>Cladosporiaceae</taxon>
        <taxon>Cladosporium</taxon>
    </lineage>
</organism>
<sequence length="739" mass="81754">MDSKQQPSRGRQAPPLPPRQPSTTSPYPTDAPPSYDSVASKVYGDDWTAQNDPRSSSTQSLTPSDSNNADELQHQPHPERRRKLLCIYVHGFMGNETSFRSFPAHVHNLLSVLLSDSHAVHTKIYPRYRSRRNIACARDDFSRWLTPHEGENTDVVLLGHSMGGLVCAEVALMPSTSGNRPLQHRIVGTVNFDVPFLGMHPGVVKSGLSSIFSAPAEEPADKWDATQLGGGPGGEGAADGPRENSPAPSDGLWRPESTDPNFNPSFQNDVVLPVREGWRNAWHFVSKHSDNLGKATKQLVTSHLEFGGAMANYGELKARYARIRALEEESEEVRKSVVQGGKPPRVRFVNYYTASTGRPKKPKDPQEGLPDGVGSSASLDVVENDASRGRSVGSTRSVSPSITLEEHDDGGRVEVKTPEMPSEDEYITPSPEMRHVDPSPASDQRDSEPEPEAEPEALSRASTSAASTASLPPIPDPPVAPAPLDVSYIEDKQTRKLVEKEHSRAVKAYEQAVKERERVIRDRAKLVEKRERKAEKETLKAGKATLKAEKDAQKARLKAEKEDGKEVKKMAKAEENRELTHSEKEELRLKQERERMEREGRRLRGEPEPESQPEEPTSQRKEEESPVSSPEASPPPTIAAPSGMPPTSRKSSDPADQNKKPPKDRKFCTLPPKDSQGQRDPCWPRVFMKDVDEVGAHCGLFFVDERYERLVGDVAERIEGWVKEGSGLETGLERMGLKS</sequence>
<comment type="caution">
    <text evidence="3">The sequence shown here is derived from an EMBL/GenBank/DDBJ whole genome shotgun (WGS) entry which is preliminary data.</text>
</comment>
<reference evidence="3 4" key="1">
    <citation type="journal article" date="2020" name="Microbiol. Resour. Announc.">
        <title>Draft Genome Sequence of a Cladosporium Species Isolated from the Mesophotic Ascidian Didemnum maculosum.</title>
        <authorList>
            <person name="Gioti A."/>
            <person name="Siaperas R."/>
            <person name="Nikolaivits E."/>
            <person name="Le Goff G."/>
            <person name="Ouazzani J."/>
            <person name="Kotoulas G."/>
            <person name="Topakas E."/>
        </authorList>
    </citation>
    <scope>NUCLEOTIDE SEQUENCE [LARGE SCALE GENOMIC DNA]</scope>
    <source>
        <strain evidence="3 4">TM138-S3</strain>
    </source>
</reference>
<feature type="compositionally biased region" description="Low complexity" evidence="1">
    <location>
        <begin position="55"/>
        <end position="66"/>
    </location>
</feature>
<dbReference type="PANTHER" id="PTHR47842:SF3">
    <property type="entry name" value="DUF676 DOMAIN-CONTAINING PROTEIN"/>
    <property type="match status" value="1"/>
</dbReference>
<proteinExistence type="predicted"/>
<name>A0AB34L4N1_9PEZI</name>
<dbReference type="PANTHER" id="PTHR47842">
    <property type="entry name" value="EXPRESSED PROTEIN"/>
    <property type="match status" value="1"/>
</dbReference>
<dbReference type="EMBL" id="JAAQHG020000001">
    <property type="protein sequence ID" value="KAL1590932.1"/>
    <property type="molecule type" value="Genomic_DNA"/>
</dbReference>
<dbReference type="Pfam" id="PF12697">
    <property type="entry name" value="Abhydrolase_6"/>
    <property type="match status" value="1"/>
</dbReference>
<dbReference type="Gene3D" id="3.40.50.1820">
    <property type="entry name" value="alpha/beta hydrolase"/>
    <property type="match status" value="1"/>
</dbReference>
<protein>
    <recommendedName>
        <fullName evidence="2">AB hydrolase-1 domain-containing protein</fullName>
    </recommendedName>
</protein>
<evidence type="ECO:0000259" key="2">
    <source>
        <dbReference type="Pfam" id="PF12697"/>
    </source>
</evidence>
<dbReference type="GeneID" id="96001860"/>
<dbReference type="InterPro" id="IPR000073">
    <property type="entry name" value="AB_hydrolase_1"/>
</dbReference>
<feature type="compositionally biased region" description="Low complexity" evidence="1">
    <location>
        <begin position="456"/>
        <end position="471"/>
    </location>
</feature>
<evidence type="ECO:0000313" key="4">
    <source>
        <dbReference type="Proteomes" id="UP000803884"/>
    </source>
</evidence>
<feature type="compositionally biased region" description="Polar residues" evidence="1">
    <location>
        <begin position="258"/>
        <end position="267"/>
    </location>
</feature>
<feature type="compositionally biased region" description="Basic and acidic residues" evidence="1">
    <location>
        <begin position="650"/>
        <end position="667"/>
    </location>
</feature>